<sequence length="150" mass="16640">LLPPRALPPTAPPSSLLHQVAFFRTHALVASPHITAHRRSRLSRCHRCLGLSSKNHPSSATELCWLDLLLHRQISSFRSQPRPAASHPPNVESIFIELLTAGHLQHHRQHQNITLHHHLLSICPQLPASAPATARTACPCLPQLLSYLLP</sequence>
<accession>A0ABU6VBH4</accession>
<proteinExistence type="predicted"/>
<gene>
    <name evidence="1" type="ORF">PIB30_030735</name>
</gene>
<comment type="caution">
    <text evidence="1">The sequence shown here is derived from an EMBL/GenBank/DDBJ whole genome shotgun (WGS) entry which is preliminary data.</text>
</comment>
<keyword evidence="2" id="KW-1185">Reference proteome</keyword>
<dbReference type="Proteomes" id="UP001341840">
    <property type="component" value="Unassembled WGS sequence"/>
</dbReference>
<protein>
    <submittedName>
        <fullName evidence="1">Uncharacterized protein</fullName>
    </submittedName>
</protein>
<evidence type="ECO:0000313" key="2">
    <source>
        <dbReference type="Proteomes" id="UP001341840"/>
    </source>
</evidence>
<evidence type="ECO:0000313" key="1">
    <source>
        <dbReference type="EMBL" id="MED6170429.1"/>
    </source>
</evidence>
<name>A0ABU6VBH4_9FABA</name>
<reference evidence="1 2" key="1">
    <citation type="journal article" date="2023" name="Plants (Basel)">
        <title>Bridging the Gap: Combining Genomics and Transcriptomics Approaches to Understand Stylosanthes scabra, an Orphan Legume from the Brazilian Caatinga.</title>
        <authorList>
            <person name="Ferreira-Neto J.R.C."/>
            <person name="da Silva M.D."/>
            <person name="Binneck E."/>
            <person name="de Melo N.F."/>
            <person name="da Silva R.H."/>
            <person name="de Melo A.L.T.M."/>
            <person name="Pandolfi V."/>
            <person name="Bustamante F.O."/>
            <person name="Brasileiro-Vidal A.C."/>
            <person name="Benko-Iseppon A.M."/>
        </authorList>
    </citation>
    <scope>NUCLEOTIDE SEQUENCE [LARGE SCALE GENOMIC DNA]</scope>
    <source>
        <tissue evidence="1">Leaves</tissue>
    </source>
</reference>
<organism evidence="1 2">
    <name type="scientific">Stylosanthes scabra</name>
    <dbReference type="NCBI Taxonomy" id="79078"/>
    <lineage>
        <taxon>Eukaryota</taxon>
        <taxon>Viridiplantae</taxon>
        <taxon>Streptophyta</taxon>
        <taxon>Embryophyta</taxon>
        <taxon>Tracheophyta</taxon>
        <taxon>Spermatophyta</taxon>
        <taxon>Magnoliopsida</taxon>
        <taxon>eudicotyledons</taxon>
        <taxon>Gunneridae</taxon>
        <taxon>Pentapetalae</taxon>
        <taxon>rosids</taxon>
        <taxon>fabids</taxon>
        <taxon>Fabales</taxon>
        <taxon>Fabaceae</taxon>
        <taxon>Papilionoideae</taxon>
        <taxon>50 kb inversion clade</taxon>
        <taxon>dalbergioids sensu lato</taxon>
        <taxon>Dalbergieae</taxon>
        <taxon>Pterocarpus clade</taxon>
        <taxon>Stylosanthes</taxon>
    </lineage>
</organism>
<dbReference type="EMBL" id="JASCZI010151164">
    <property type="protein sequence ID" value="MED6170429.1"/>
    <property type="molecule type" value="Genomic_DNA"/>
</dbReference>
<feature type="non-terminal residue" evidence="1">
    <location>
        <position position="1"/>
    </location>
</feature>